<proteinExistence type="inferred from homology"/>
<evidence type="ECO:0000256" key="3">
    <source>
        <dbReference type="ARBA" id="ARBA00023002"/>
    </source>
</evidence>
<keyword evidence="6" id="KW-1185">Reference proteome</keyword>
<feature type="non-terminal residue" evidence="5">
    <location>
        <position position="1"/>
    </location>
</feature>
<dbReference type="Pfam" id="PF00067">
    <property type="entry name" value="p450"/>
    <property type="match status" value="1"/>
</dbReference>
<keyword evidence="3" id="KW-0560">Oxidoreductase</keyword>
<dbReference type="Gene3D" id="1.10.630.10">
    <property type="entry name" value="Cytochrome P450"/>
    <property type="match status" value="1"/>
</dbReference>
<organism evidence="5 6">
    <name type="scientific">Linnemannia gamsii</name>
    <dbReference type="NCBI Taxonomy" id="64522"/>
    <lineage>
        <taxon>Eukaryota</taxon>
        <taxon>Fungi</taxon>
        <taxon>Fungi incertae sedis</taxon>
        <taxon>Mucoromycota</taxon>
        <taxon>Mortierellomycotina</taxon>
        <taxon>Mortierellomycetes</taxon>
        <taxon>Mortierellales</taxon>
        <taxon>Mortierellaceae</taxon>
        <taxon>Linnemannia</taxon>
    </lineage>
</organism>
<evidence type="ECO:0000256" key="1">
    <source>
        <dbReference type="ARBA" id="ARBA00010617"/>
    </source>
</evidence>
<protein>
    <recommendedName>
        <fullName evidence="7">Cytochrome P450</fullName>
    </recommendedName>
</protein>
<keyword evidence="4" id="KW-0408">Iron</keyword>
<name>A0A9P6QZQ0_9FUNG</name>
<gene>
    <name evidence="5" type="ORF">BGZ97_013071</name>
</gene>
<sequence length="451" mass="51159">MASSISTSANAVMELGSKFAQTALTLATQKSNGRKLLLAIILYTVYKYRRSVLFVRPRPELPGPPGLPLIGNFWEIVTTPTTGFLQSQERNFAKYGRVYTMAIPFVGRTITVKDPEILNHVLKTNFWAYEKGARVRQILRPLVGKGIFSADGEHWKWQRQMASKIFTVKAFRQYTNDVFVREAQRAIDYLDKFANTGEVVDLQRLFYCFTLESFGEIAFGEVFNCLDDPSKDVEFAAAFDRLNHDLSGRFFSPIYPLVDLLTGRSKRIEADRAIVRSFGQKIIDRRRRERLEEEKVDEGKDIGSGKKDLLQLFMDIGSEEGGTPLDDDMLVDSVLSFIIAGRDTTAQALAWTFYLMHRRGADPAIVARMQEETDETLRGGLPTYETTKQQKFAEACFNESVRLFPAVSKSSRLCVQDDELPGGIKVYKGERIAWTSWAMGRDEQLWGPDAK</sequence>
<accession>A0A9P6QZQ0</accession>
<evidence type="ECO:0000313" key="6">
    <source>
        <dbReference type="Proteomes" id="UP000823405"/>
    </source>
</evidence>
<dbReference type="GO" id="GO:0005506">
    <property type="term" value="F:iron ion binding"/>
    <property type="evidence" value="ECO:0007669"/>
    <property type="project" value="InterPro"/>
</dbReference>
<dbReference type="InterPro" id="IPR001128">
    <property type="entry name" value="Cyt_P450"/>
</dbReference>
<evidence type="ECO:0000256" key="2">
    <source>
        <dbReference type="ARBA" id="ARBA00022723"/>
    </source>
</evidence>
<reference evidence="5" key="1">
    <citation type="journal article" date="2020" name="Fungal Divers.">
        <title>Resolving the Mortierellaceae phylogeny through synthesis of multi-gene phylogenetics and phylogenomics.</title>
        <authorList>
            <person name="Vandepol N."/>
            <person name="Liber J."/>
            <person name="Desiro A."/>
            <person name="Na H."/>
            <person name="Kennedy M."/>
            <person name="Barry K."/>
            <person name="Grigoriev I.V."/>
            <person name="Miller A.N."/>
            <person name="O'Donnell K."/>
            <person name="Stajich J.E."/>
            <person name="Bonito G."/>
        </authorList>
    </citation>
    <scope>NUCLEOTIDE SEQUENCE</scope>
    <source>
        <strain evidence="5">NVP60</strain>
    </source>
</reference>
<evidence type="ECO:0000313" key="5">
    <source>
        <dbReference type="EMBL" id="KAG0309456.1"/>
    </source>
</evidence>
<keyword evidence="2" id="KW-0479">Metal-binding</keyword>
<dbReference type="EMBL" id="JAAAIN010000934">
    <property type="protein sequence ID" value="KAG0309456.1"/>
    <property type="molecule type" value="Genomic_DNA"/>
</dbReference>
<dbReference type="PANTHER" id="PTHR24296">
    <property type="entry name" value="CYTOCHROME P450"/>
    <property type="match status" value="1"/>
</dbReference>
<evidence type="ECO:0000256" key="4">
    <source>
        <dbReference type="ARBA" id="ARBA00023004"/>
    </source>
</evidence>
<dbReference type="GO" id="GO:0020037">
    <property type="term" value="F:heme binding"/>
    <property type="evidence" value="ECO:0007669"/>
    <property type="project" value="InterPro"/>
</dbReference>
<dbReference type="Proteomes" id="UP000823405">
    <property type="component" value="Unassembled WGS sequence"/>
</dbReference>
<dbReference type="OrthoDB" id="1470350at2759"/>
<dbReference type="AlphaFoldDB" id="A0A9P6QZQ0"/>
<dbReference type="InterPro" id="IPR036396">
    <property type="entry name" value="Cyt_P450_sf"/>
</dbReference>
<dbReference type="GO" id="GO:0004497">
    <property type="term" value="F:monooxygenase activity"/>
    <property type="evidence" value="ECO:0007669"/>
    <property type="project" value="InterPro"/>
</dbReference>
<comment type="similarity">
    <text evidence="1">Belongs to the cytochrome P450 family.</text>
</comment>
<evidence type="ECO:0008006" key="7">
    <source>
        <dbReference type="Google" id="ProtNLM"/>
    </source>
</evidence>
<dbReference type="GO" id="GO:0016705">
    <property type="term" value="F:oxidoreductase activity, acting on paired donors, with incorporation or reduction of molecular oxygen"/>
    <property type="evidence" value="ECO:0007669"/>
    <property type="project" value="InterPro"/>
</dbReference>
<comment type="caution">
    <text evidence="5">The sequence shown here is derived from an EMBL/GenBank/DDBJ whole genome shotgun (WGS) entry which is preliminary data.</text>
</comment>
<dbReference type="SUPFAM" id="SSF48264">
    <property type="entry name" value="Cytochrome P450"/>
    <property type="match status" value="1"/>
</dbReference>